<evidence type="ECO:0000256" key="3">
    <source>
        <dbReference type="ARBA" id="ARBA00023002"/>
    </source>
</evidence>
<keyword evidence="2" id="KW-0479">Metal-binding</keyword>
<dbReference type="AlphaFoldDB" id="A0AAJ6CSR8"/>
<dbReference type="Proteomes" id="UP001321249">
    <property type="component" value="Unassembled WGS sequence"/>
</dbReference>
<keyword evidence="8" id="KW-1185">Reference proteome</keyword>
<sequence length="444" mass="47756">MPNIQYTKSLPVVAEPDVLVCGTGLAGIGAAVGAARNGASVMAVDRMGFAGGFFTNIIGSAFDGFVYEETGKPVVGGLVFEMLERMGVVEPGQAPNLVYNVNGDFTEVEKHPDRVIPRTDPELFKKASDDVLIESGVQPLFHTQVSDVIMDGSRVDTVIVSNKDGLVAVKPKNVIDATGDADVAAWAGAPYEVAESLQPMSLHFRIGFVELTFELRRKCAAVLDKARAEGKIGLYGGPWPATFSGRDIYFNVIRTPGNATNPADWTNAEIQGRRDAWTMFELWKEALPEFKDAYFFTSGPTAGSRESRRIVGDYMLTGDDIRTARRQDDVVVLGAWRIDRHPENTAGYHEQPVVPPYDISYRTLLPQGVENLWVAGRCHSATSEALASSRVTANSMGMGQAAGVAAAMASSSGFDSRGVSITELQDRLTAADVILDPASAMQGL</sequence>
<name>A0AAJ6CSR8_9CHLR</name>
<gene>
    <name evidence="6" type="ORF">GKO46_12375</name>
    <name evidence="7" type="ORF">GKO48_13230</name>
</gene>
<keyword evidence="1" id="KW-0004">4Fe-4S</keyword>
<dbReference type="Pfam" id="PF12831">
    <property type="entry name" value="FAD_oxidored"/>
    <property type="match status" value="1"/>
</dbReference>
<evidence type="ECO:0000313" key="6">
    <source>
        <dbReference type="EMBL" id="MDG0867862.1"/>
    </source>
</evidence>
<reference evidence="7" key="2">
    <citation type="journal article" date="2023" name="Nat. Commun.">
        <title>Cultivation of marine bacteria of the SAR202 clade.</title>
        <authorList>
            <person name="Lim Y."/>
            <person name="Seo J.H."/>
            <person name="Giovannoni S.J."/>
            <person name="Kang I."/>
            <person name="Cho J.C."/>
        </authorList>
    </citation>
    <scope>NUCLEOTIDE SEQUENCE</scope>
    <source>
        <strain evidence="7">JH1073</strain>
    </source>
</reference>
<keyword evidence="4" id="KW-0408">Iron</keyword>
<evidence type="ECO:0000256" key="5">
    <source>
        <dbReference type="ARBA" id="ARBA00023014"/>
    </source>
</evidence>
<dbReference type="EMBL" id="WMBE01000004">
    <property type="protein sequence ID" value="MDG0867862.1"/>
    <property type="molecule type" value="Genomic_DNA"/>
</dbReference>
<dbReference type="Gene3D" id="3.50.50.60">
    <property type="entry name" value="FAD/NAD(P)-binding domain"/>
    <property type="match status" value="1"/>
</dbReference>
<dbReference type="SUPFAM" id="SSF51905">
    <property type="entry name" value="FAD/NAD(P)-binding domain"/>
    <property type="match status" value="1"/>
</dbReference>
<evidence type="ECO:0000256" key="4">
    <source>
        <dbReference type="ARBA" id="ARBA00023004"/>
    </source>
</evidence>
<dbReference type="GO" id="GO:0046872">
    <property type="term" value="F:metal ion binding"/>
    <property type="evidence" value="ECO:0007669"/>
    <property type="project" value="UniProtKB-KW"/>
</dbReference>
<organism evidence="7 8">
    <name type="scientific">Candidatus Lucifugimonas marina</name>
    <dbReference type="NCBI Taxonomy" id="3038979"/>
    <lineage>
        <taxon>Bacteria</taxon>
        <taxon>Bacillati</taxon>
        <taxon>Chloroflexota</taxon>
        <taxon>Dehalococcoidia</taxon>
        <taxon>SAR202 cluster</taxon>
        <taxon>Candidatus Lucifugimonadales</taxon>
        <taxon>Candidatus Lucifugimonadaceae</taxon>
        <taxon>Candidatus Lucifugimonas</taxon>
    </lineage>
</organism>
<dbReference type="PANTHER" id="PTHR43498">
    <property type="entry name" value="FERREDOXIN:COB-COM HETERODISULFIDE REDUCTASE SUBUNIT A"/>
    <property type="match status" value="1"/>
</dbReference>
<reference evidence="8" key="3">
    <citation type="submission" date="2023-06" db="EMBL/GenBank/DDBJ databases">
        <title>Pangenomics reveal diversification of enzyme families and niche specialization in globally abundant SAR202 bacteria.</title>
        <authorList>
            <person name="Saw J.H.W."/>
        </authorList>
    </citation>
    <scope>NUCLEOTIDE SEQUENCE [LARGE SCALE GENOMIC DNA]</scope>
    <source>
        <strain evidence="8">JH1073</strain>
    </source>
</reference>
<dbReference type="GO" id="GO:0051539">
    <property type="term" value="F:4 iron, 4 sulfur cluster binding"/>
    <property type="evidence" value="ECO:0007669"/>
    <property type="project" value="UniProtKB-KW"/>
</dbReference>
<dbReference type="InterPro" id="IPR039650">
    <property type="entry name" value="HdrA-like"/>
</dbReference>
<reference evidence="8 9" key="1">
    <citation type="submission" date="2019-11" db="EMBL/GenBank/DDBJ databases">
        <authorList>
            <person name="Cho J.-C."/>
        </authorList>
    </citation>
    <scope>NUCLEOTIDE SEQUENCE [LARGE SCALE GENOMIC DNA]</scope>
    <source>
        <strain evidence="7 8">JH1073</strain>
        <strain evidence="6 9">JH702</strain>
    </source>
</reference>
<dbReference type="PRINTS" id="PR00411">
    <property type="entry name" value="PNDRDTASEI"/>
</dbReference>
<dbReference type="EMBL" id="CP046147">
    <property type="protein sequence ID" value="WFG40521.1"/>
    <property type="molecule type" value="Genomic_DNA"/>
</dbReference>
<dbReference type="RefSeq" id="WP_342826701.1">
    <property type="nucleotide sequence ID" value="NZ_CP046146.1"/>
</dbReference>
<dbReference type="GO" id="GO:0016491">
    <property type="term" value="F:oxidoreductase activity"/>
    <property type="evidence" value="ECO:0007669"/>
    <property type="project" value="UniProtKB-KW"/>
</dbReference>
<evidence type="ECO:0000313" key="7">
    <source>
        <dbReference type="EMBL" id="WFG40521.1"/>
    </source>
</evidence>
<evidence type="ECO:0000256" key="1">
    <source>
        <dbReference type="ARBA" id="ARBA00022485"/>
    </source>
</evidence>
<evidence type="ECO:0000313" key="9">
    <source>
        <dbReference type="Proteomes" id="UP001321249"/>
    </source>
</evidence>
<protein>
    <submittedName>
        <fullName evidence="7">FAD-dependent oxidoreductase</fullName>
    </submittedName>
</protein>
<dbReference type="InterPro" id="IPR036188">
    <property type="entry name" value="FAD/NAD-bd_sf"/>
</dbReference>
<dbReference type="PANTHER" id="PTHR43498:SF1">
    <property type="entry name" value="COB--COM HETERODISULFIDE REDUCTASE IRON-SULFUR SUBUNIT A"/>
    <property type="match status" value="1"/>
</dbReference>
<evidence type="ECO:0000256" key="2">
    <source>
        <dbReference type="ARBA" id="ARBA00022723"/>
    </source>
</evidence>
<keyword evidence="3" id="KW-0560">Oxidoreductase</keyword>
<accession>A0AAJ6CSR8</accession>
<dbReference type="Proteomes" id="UP001219901">
    <property type="component" value="Chromosome"/>
</dbReference>
<evidence type="ECO:0000313" key="8">
    <source>
        <dbReference type="Proteomes" id="UP001219901"/>
    </source>
</evidence>
<keyword evidence="5" id="KW-0411">Iron-sulfur</keyword>
<proteinExistence type="predicted"/>